<dbReference type="EMBL" id="JAODUO010000815">
    <property type="protein sequence ID" value="KAK2174267.1"/>
    <property type="molecule type" value="Genomic_DNA"/>
</dbReference>
<gene>
    <name evidence="1" type="ORF">NP493_815g02076</name>
</gene>
<dbReference type="AlphaFoldDB" id="A0AAD9KMV9"/>
<evidence type="ECO:0000313" key="2">
    <source>
        <dbReference type="Proteomes" id="UP001209878"/>
    </source>
</evidence>
<evidence type="ECO:0000313" key="1">
    <source>
        <dbReference type="EMBL" id="KAK2174267.1"/>
    </source>
</evidence>
<accession>A0AAD9KMV9</accession>
<keyword evidence="2" id="KW-1185">Reference proteome</keyword>
<protein>
    <submittedName>
        <fullName evidence="1">Uncharacterized protein</fullName>
    </submittedName>
</protein>
<organism evidence="1 2">
    <name type="scientific">Ridgeia piscesae</name>
    <name type="common">Tubeworm</name>
    <dbReference type="NCBI Taxonomy" id="27915"/>
    <lineage>
        <taxon>Eukaryota</taxon>
        <taxon>Metazoa</taxon>
        <taxon>Spiralia</taxon>
        <taxon>Lophotrochozoa</taxon>
        <taxon>Annelida</taxon>
        <taxon>Polychaeta</taxon>
        <taxon>Sedentaria</taxon>
        <taxon>Canalipalpata</taxon>
        <taxon>Sabellida</taxon>
        <taxon>Siboglinidae</taxon>
        <taxon>Ridgeia</taxon>
    </lineage>
</organism>
<sequence length="117" mass="13677">MVQLLFYAAFVGTRIVQWLEELNNKVNQMITILWSYVTEYVLDDGSCGYFQNLCTLNCLTFYSFSDVVFERNKNTNCLQRSVDPNRVGILCAILAGFCWFDDKNKMQTEHTNQYRSV</sequence>
<comment type="caution">
    <text evidence="1">The sequence shown here is derived from an EMBL/GenBank/DDBJ whole genome shotgun (WGS) entry which is preliminary data.</text>
</comment>
<dbReference type="Proteomes" id="UP001209878">
    <property type="component" value="Unassembled WGS sequence"/>
</dbReference>
<name>A0AAD9KMV9_RIDPI</name>
<proteinExistence type="predicted"/>
<reference evidence="1" key="1">
    <citation type="journal article" date="2023" name="Mol. Biol. Evol.">
        <title>Third-Generation Sequencing Reveals the Adaptive Role of the Epigenome in Three Deep-Sea Polychaetes.</title>
        <authorList>
            <person name="Perez M."/>
            <person name="Aroh O."/>
            <person name="Sun Y."/>
            <person name="Lan Y."/>
            <person name="Juniper S.K."/>
            <person name="Young C.R."/>
            <person name="Angers B."/>
            <person name="Qian P.Y."/>
        </authorList>
    </citation>
    <scope>NUCLEOTIDE SEQUENCE</scope>
    <source>
        <strain evidence="1">R07B-5</strain>
    </source>
</reference>